<reference evidence="3 4" key="1">
    <citation type="submission" date="2024-06" db="EMBL/GenBank/DDBJ databases">
        <title>Genomic Encyclopedia of Type Strains, Phase IV (KMG-IV): sequencing the most valuable type-strain genomes for metagenomic binning, comparative biology and taxonomic classification.</title>
        <authorList>
            <person name="Goeker M."/>
        </authorList>
    </citation>
    <scope>NUCLEOTIDE SEQUENCE [LARGE SCALE GENOMIC DNA]</scope>
    <source>
        <strain evidence="3 4">DSM 26128</strain>
    </source>
</reference>
<evidence type="ECO:0000313" key="4">
    <source>
        <dbReference type="Proteomes" id="UP001549099"/>
    </source>
</evidence>
<dbReference type="InterPro" id="IPR036785">
    <property type="entry name" value="YkyA-like_sf"/>
</dbReference>
<keyword evidence="2" id="KW-0732">Signal</keyword>
<evidence type="ECO:0000313" key="3">
    <source>
        <dbReference type="EMBL" id="MET3575814.1"/>
    </source>
</evidence>
<proteinExistence type="predicted"/>
<name>A0ABV2GCE1_9BACL</name>
<dbReference type="Pfam" id="PF10368">
    <property type="entry name" value="YkyA"/>
    <property type="match status" value="1"/>
</dbReference>
<organism evidence="3 4">
    <name type="scientific">Bhargavaea ullalensis</name>
    <dbReference type="NCBI Taxonomy" id="1265685"/>
    <lineage>
        <taxon>Bacteria</taxon>
        <taxon>Bacillati</taxon>
        <taxon>Bacillota</taxon>
        <taxon>Bacilli</taxon>
        <taxon>Bacillales</taxon>
        <taxon>Caryophanaceae</taxon>
        <taxon>Bhargavaea</taxon>
    </lineage>
</organism>
<dbReference type="Proteomes" id="UP001549099">
    <property type="component" value="Unassembled WGS sequence"/>
</dbReference>
<keyword evidence="1" id="KW-0175">Coiled coil</keyword>
<feature type="chain" id="PRO_5046475094" description="Cell-wall binding lipoprotein" evidence="2">
    <location>
        <begin position="26"/>
        <end position="214"/>
    </location>
</feature>
<gene>
    <name evidence="3" type="ORF">ABID49_001720</name>
</gene>
<accession>A0ABV2GCE1</accession>
<sequence>MKKKIAGTALAAALFLSACSFGASAHDKLAGAVSDIQEEEKPFLESQEDMAGLEKKESKLFSSMMELTKDDADKLSGMVKEADESVDERLTLLDKGDESVGNAEKKLAALDDVKTDDESAKKAIGELKDAMESRYAAQHDYSKLYREAADLQKKLYAMLTEEGADFKEIQDQADAVNAKNDEVRAALGEFNETTERVNELKAKAFDRMEEDSSK</sequence>
<dbReference type="SUPFAM" id="SSF140423">
    <property type="entry name" value="MW0975(SA0943)-like"/>
    <property type="match status" value="1"/>
</dbReference>
<feature type="signal peptide" evidence="2">
    <location>
        <begin position="1"/>
        <end position="25"/>
    </location>
</feature>
<comment type="caution">
    <text evidence="3">The sequence shown here is derived from an EMBL/GenBank/DDBJ whole genome shotgun (WGS) entry which is preliminary data.</text>
</comment>
<evidence type="ECO:0008006" key="5">
    <source>
        <dbReference type="Google" id="ProtNLM"/>
    </source>
</evidence>
<dbReference type="RefSeq" id="WP_354197311.1">
    <property type="nucleotide sequence ID" value="NZ_JBEPLW010000012.1"/>
</dbReference>
<dbReference type="PROSITE" id="PS51257">
    <property type="entry name" value="PROKAR_LIPOPROTEIN"/>
    <property type="match status" value="1"/>
</dbReference>
<dbReference type="InterPro" id="IPR019454">
    <property type="entry name" value="Lipoprot_YkyA-like"/>
</dbReference>
<dbReference type="Gene3D" id="1.20.120.570">
    <property type="entry name" value="YkyA-like"/>
    <property type="match status" value="1"/>
</dbReference>
<dbReference type="EMBL" id="JBEPLW010000012">
    <property type="protein sequence ID" value="MET3575814.1"/>
    <property type="molecule type" value="Genomic_DNA"/>
</dbReference>
<protein>
    <recommendedName>
        <fullName evidence="5">Cell-wall binding lipoprotein</fullName>
    </recommendedName>
</protein>
<feature type="coiled-coil region" evidence="1">
    <location>
        <begin position="166"/>
        <end position="203"/>
    </location>
</feature>
<evidence type="ECO:0000256" key="1">
    <source>
        <dbReference type="SAM" id="Coils"/>
    </source>
</evidence>
<evidence type="ECO:0000256" key="2">
    <source>
        <dbReference type="SAM" id="SignalP"/>
    </source>
</evidence>
<keyword evidence="4" id="KW-1185">Reference proteome</keyword>